<dbReference type="RefSeq" id="XP_008874634.1">
    <property type="nucleotide sequence ID" value="XM_008876412.1"/>
</dbReference>
<dbReference type="eggNOG" id="KOG0458">
    <property type="taxonomic scope" value="Eukaryota"/>
</dbReference>
<dbReference type="SUPFAM" id="SSF52540">
    <property type="entry name" value="P-loop containing nucleoside triphosphate hydrolases"/>
    <property type="match status" value="1"/>
</dbReference>
<keyword evidence="2" id="KW-0963">Cytoplasm</keyword>
<evidence type="ECO:0000259" key="5">
    <source>
        <dbReference type="Pfam" id="PF03144"/>
    </source>
</evidence>
<dbReference type="CDD" id="cd16267">
    <property type="entry name" value="HBS1-like_II"/>
    <property type="match status" value="1"/>
</dbReference>
<protein>
    <submittedName>
        <fullName evidence="7">Uncharacterized protein</fullName>
    </submittedName>
</protein>
<keyword evidence="3" id="KW-0547">Nucleotide-binding</keyword>
<dbReference type="OrthoDB" id="342024at2759"/>
<evidence type="ECO:0000313" key="7">
    <source>
        <dbReference type="EMBL" id="ETV96857.1"/>
    </source>
</evidence>
<dbReference type="STRING" id="157072.A0A024TU56"/>
<dbReference type="SUPFAM" id="SSF50465">
    <property type="entry name" value="EF-Tu/eEF-1alpha/eIF2-gamma C-terminal domain"/>
    <property type="match status" value="1"/>
</dbReference>
<dbReference type="Gene3D" id="3.40.50.300">
    <property type="entry name" value="P-loop containing nucleotide triphosphate hydrolases"/>
    <property type="match status" value="1"/>
</dbReference>
<evidence type="ECO:0000256" key="4">
    <source>
        <dbReference type="ARBA" id="ARBA00023134"/>
    </source>
</evidence>
<dbReference type="SUPFAM" id="SSF50447">
    <property type="entry name" value="Translation proteins"/>
    <property type="match status" value="1"/>
</dbReference>
<feature type="domain" description="GTP-eEF1A C-terminal" evidence="6">
    <location>
        <begin position="180"/>
        <end position="279"/>
    </location>
</feature>
<evidence type="ECO:0000256" key="3">
    <source>
        <dbReference type="ARBA" id="ARBA00022741"/>
    </source>
</evidence>
<dbReference type="InterPro" id="IPR009000">
    <property type="entry name" value="Transl_B-barrel_sf"/>
</dbReference>
<dbReference type="GO" id="GO:0005737">
    <property type="term" value="C:cytoplasm"/>
    <property type="evidence" value="ECO:0007669"/>
    <property type="project" value="UniProtKB-SubCell"/>
</dbReference>
<dbReference type="Gene3D" id="2.40.30.10">
    <property type="entry name" value="Translation factors"/>
    <property type="match status" value="2"/>
</dbReference>
<gene>
    <name evidence="7" type="ORF">H310_10141</name>
</gene>
<organism evidence="7">
    <name type="scientific">Aphanomyces invadans</name>
    <dbReference type="NCBI Taxonomy" id="157072"/>
    <lineage>
        <taxon>Eukaryota</taxon>
        <taxon>Sar</taxon>
        <taxon>Stramenopiles</taxon>
        <taxon>Oomycota</taxon>
        <taxon>Saprolegniomycetes</taxon>
        <taxon>Saprolegniales</taxon>
        <taxon>Verrucalvaceae</taxon>
        <taxon>Aphanomyces</taxon>
    </lineage>
</organism>
<dbReference type="Pfam" id="PF03144">
    <property type="entry name" value="GTP_EFTU_D2"/>
    <property type="match status" value="1"/>
</dbReference>
<keyword evidence="4" id="KW-0342">GTP-binding</keyword>
<dbReference type="InterPro" id="IPR004161">
    <property type="entry name" value="EFTu-like_2"/>
</dbReference>
<dbReference type="Pfam" id="PF22594">
    <property type="entry name" value="GTP-eEF1A_C"/>
    <property type="match status" value="1"/>
</dbReference>
<dbReference type="VEuPathDB" id="FungiDB:H310_10141"/>
<comment type="subcellular location">
    <subcellularLocation>
        <location evidence="1">Cytoplasm</location>
    </subcellularLocation>
</comment>
<feature type="domain" description="Translation elongation factor EFTu-like" evidence="5">
    <location>
        <begin position="102"/>
        <end position="169"/>
    </location>
</feature>
<sequence length="283" mass="30809">MIVAVNKMDSVHWSKDRFEYIQTVLRTFLVQSGFKLDQLRFVPVSGLTGENLISPVDDVTDAAWYLGPTLVQAIDTFAPPQRPISKPFRMAVSDVSRSMSLGLTVSGRIYTGALCTGDTVLVMPGGVRATVKAMELNGMPVLTASAGDNMDLGLVGIDPSALFVGSILCSIVSPVRMVRKFEAQIMTMPGLEIPIVKGTCMTLHMHSMDEPVHVTRLVSTLKKSGDVDKKKPRCITRNSSAVIQITTHRPLCLEVFAEFRSLGRFTLRDRGITLAAGIVSDIL</sequence>
<dbReference type="EMBL" id="KI913975">
    <property type="protein sequence ID" value="ETV96857.1"/>
    <property type="molecule type" value="Genomic_DNA"/>
</dbReference>
<accession>A0A024TU56</accession>
<dbReference type="InterPro" id="IPR009001">
    <property type="entry name" value="Transl_elong_EF1A/Init_IF2_C"/>
</dbReference>
<dbReference type="FunFam" id="2.40.30.10:FF:000020">
    <property type="entry name" value="Translation elongation factor EF-1"/>
    <property type="match status" value="1"/>
</dbReference>
<dbReference type="PANTHER" id="PTHR23115">
    <property type="entry name" value="TRANSLATION FACTOR"/>
    <property type="match status" value="1"/>
</dbReference>
<dbReference type="InterPro" id="IPR054696">
    <property type="entry name" value="GTP-eEF1A_C"/>
</dbReference>
<dbReference type="CDD" id="cd04093">
    <property type="entry name" value="HBS1_C_III"/>
    <property type="match status" value="1"/>
</dbReference>
<dbReference type="InterPro" id="IPR050100">
    <property type="entry name" value="TRAFAC_GTPase_members"/>
</dbReference>
<dbReference type="InterPro" id="IPR027417">
    <property type="entry name" value="P-loop_NTPase"/>
</dbReference>
<dbReference type="GO" id="GO:0005525">
    <property type="term" value="F:GTP binding"/>
    <property type="evidence" value="ECO:0007669"/>
    <property type="project" value="UniProtKB-KW"/>
</dbReference>
<evidence type="ECO:0000256" key="2">
    <source>
        <dbReference type="ARBA" id="ARBA00022490"/>
    </source>
</evidence>
<dbReference type="FunFam" id="2.40.30.10:FF:000121">
    <property type="entry name" value="Translation elongation factor Tu"/>
    <property type="match status" value="1"/>
</dbReference>
<dbReference type="AlphaFoldDB" id="A0A024TU56"/>
<proteinExistence type="predicted"/>
<dbReference type="GeneID" id="20087191"/>
<evidence type="ECO:0000256" key="1">
    <source>
        <dbReference type="ARBA" id="ARBA00004496"/>
    </source>
</evidence>
<reference evidence="7" key="1">
    <citation type="submission" date="2013-12" db="EMBL/GenBank/DDBJ databases">
        <title>The Genome Sequence of Aphanomyces invadans NJM9701.</title>
        <authorList>
            <consortium name="The Broad Institute Genomics Platform"/>
            <person name="Russ C."/>
            <person name="Tyler B."/>
            <person name="van West P."/>
            <person name="Dieguez-Uribeondo J."/>
            <person name="Young S.K."/>
            <person name="Zeng Q."/>
            <person name="Gargeya S."/>
            <person name="Fitzgerald M."/>
            <person name="Abouelleil A."/>
            <person name="Alvarado L."/>
            <person name="Chapman S.B."/>
            <person name="Gainer-Dewar J."/>
            <person name="Goldberg J."/>
            <person name="Griggs A."/>
            <person name="Gujja S."/>
            <person name="Hansen M."/>
            <person name="Howarth C."/>
            <person name="Imamovic A."/>
            <person name="Ireland A."/>
            <person name="Larimer J."/>
            <person name="McCowan C."/>
            <person name="Murphy C."/>
            <person name="Pearson M."/>
            <person name="Poon T.W."/>
            <person name="Priest M."/>
            <person name="Roberts A."/>
            <person name="Saif S."/>
            <person name="Shea T."/>
            <person name="Sykes S."/>
            <person name="Wortman J."/>
            <person name="Nusbaum C."/>
            <person name="Birren B."/>
        </authorList>
    </citation>
    <scope>NUCLEOTIDE SEQUENCE [LARGE SCALE GENOMIC DNA]</scope>
    <source>
        <strain evidence="7">NJM9701</strain>
    </source>
</reference>
<evidence type="ECO:0000259" key="6">
    <source>
        <dbReference type="Pfam" id="PF22594"/>
    </source>
</evidence>
<name>A0A024TU56_9STRA</name>